<dbReference type="InterPro" id="IPR021127">
    <property type="entry name" value="CRISPR_associated_Cas2"/>
</dbReference>
<evidence type="ECO:0000256" key="5">
    <source>
        <dbReference type="ARBA" id="ARBA00022842"/>
    </source>
</evidence>
<evidence type="ECO:0000256" key="6">
    <source>
        <dbReference type="ARBA" id="ARBA00023118"/>
    </source>
</evidence>
<dbReference type="Proteomes" id="UP000179270">
    <property type="component" value="Unassembled WGS sequence"/>
</dbReference>
<comment type="caution">
    <text evidence="8">The sequence shown here is derived from an EMBL/GenBank/DDBJ whole genome shotgun (WGS) entry which is preliminary data.</text>
</comment>
<dbReference type="PANTHER" id="PTHR30319">
    <property type="entry name" value="PHENYLACETIC ACID REGULATOR-RELATED TRANSCRIPTIONAL REPRESSOR"/>
    <property type="match status" value="1"/>
</dbReference>
<gene>
    <name evidence="8" type="ORF">A3A74_03405</name>
</gene>
<keyword evidence="2" id="KW-0479">Metal-binding</keyword>
<dbReference type="EMBL" id="MGAF01000019">
    <property type="protein sequence ID" value="OGK41353.1"/>
    <property type="molecule type" value="Genomic_DNA"/>
</dbReference>
<sequence>MGRQTEKKLAYGQLTDLIMESIVALFIESGRYSPPPRLGIILGNLIYAILEQKRKNITEDKLKRAVRALEKRKVIYIEEKDDKVFVHLDEKGQNRVIEHSLKILLDFKKKKKIWNGKWFLVFFDVPESERNKRDYLRDYLKKLGFFQYQQSVYLFPYECEREVRQIKKIVEGAKYMKYITADKIEDEAAAKRFFSIN</sequence>
<accession>A0A1F7IDB3</accession>
<keyword evidence="6" id="KW-0051">Antiviral defense</keyword>
<evidence type="ECO:0000256" key="2">
    <source>
        <dbReference type="ARBA" id="ARBA00022723"/>
    </source>
</evidence>
<evidence type="ECO:0000259" key="7">
    <source>
        <dbReference type="Pfam" id="PF20803"/>
    </source>
</evidence>
<dbReference type="Gene3D" id="3.30.70.2650">
    <property type="match status" value="1"/>
</dbReference>
<keyword evidence="4" id="KW-0378">Hydrolase</keyword>
<dbReference type="GO" id="GO:0043571">
    <property type="term" value="P:maintenance of CRISPR repeat elements"/>
    <property type="evidence" value="ECO:0007669"/>
    <property type="project" value="InterPro"/>
</dbReference>
<name>A0A1F7IDB3_9BACT</name>
<evidence type="ECO:0000256" key="1">
    <source>
        <dbReference type="ARBA" id="ARBA00022722"/>
    </source>
</evidence>
<keyword evidence="1" id="KW-0540">Nuclease</keyword>
<protein>
    <submittedName>
        <fullName evidence="8">CRISPR-associated endonuclease Cas2</fullName>
    </submittedName>
</protein>
<evidence type="ECO:0000313" key="9">
    <source>
        <dbReference type="Proteomes" id="UP000179270"/>
    </source>
</evidence>
<dbReference type="Pfam" id="PF20803">
    <property type="entry name" value="PaaX_M"/>
    <property type="match status" value="1"/>
</dbReference>
<evidence type="ECO:0000313" key="8">
    <source>
        <dbReference type="EMBL" id="OGK41353.1"/>
    </source>
</evidence>
<dbReference type="SUPFAM" id="SSF143430">
    <property type="entry name" value="TTP0101/SSO1404-like"/>
    <property type="match status" value="1"/>
</dbReference>
<dbReference type="AlphaFoldDB" id="A0A1F7IDB3"/>
<feature type="domain" description="Transcriptional repressor PaaX-like central Cas2-like" evidence="7">
    <location>
        <begin position="113"/>
        <end position="188"/>
    </location>
</feature>
<keyword evidence="5" id="KW-0460">Magnesium</keyword>
<evidence type="ECO:0000256" key="3">
    <source>
        <dbReference type="ARBA" id="ARBA00022759"/>
    </source>
</evidence>
<dbReference type="PANTHER" id="PTHR30319:SF1">
    <property type="entry name" value="TRANSCRIPTIONAL REPRESSOR PAAX"/>
    <property type="match status" value="1"/>
</dbReference>
<dbReference type="NCBIfam" id="TIGR01573">
    <property type="entry name" value="cas2"/>
    <property type="match status" value="1"/>
</dbReference>
<reference evidence="8 9" key="1">
    <citation type="journal article" date="2016" name="Nat. Commun.">
        <title>Thousands of microbial genomes shed light on interconnected biogeochemical processes in an aquifer system.</title>
        <authorList>
            <person name="Anantharaman K."/>
            <person name="Brown C.T."/>
            <person name="Hug L.A."/>
            <person name="Sharon I."/>
            <person name="Castelle C.J."/>
            <person name="Probst A.J."/>
            <person name="Thomas B.C."/>
            <person name="Singh A."/>
            <person name="Wilkins M.J."/>
            <person name="Karaoz U."/>
            <person name="Brodie E.L."/>
            <person name="Williams K.H."/>
            <person name="Hubbard S.S."/>
            <person name="Banfield J.F."/>
        </authorList>
    </citation>
    <scope>NUCLEOTIDE SEQUENCE [LARGE SCALE GENOMIC DNA]</scope>
</reference>
<dbReference type="GO" id="GO:0006351">
    <property type="term" value="P:DNA-templated transcription"/>
    <property type="evidence" value="ECO:0007669"/>
    <property type="project" value="TreeGrafter"/>
</dbReference>
<dbReference type="GO" id="GO:0004521">
    <property type="term" value="F:RNA endonuclease activity"/>
    <property type="evidence" value="ECO:0007669"/>
    <property type="project" value="InterPro"/>
</dbReference>
<proteinExistence type="predicted"/>
<organism evidence="8 9">
    <name type="scientific">Candidatus Roizmanbacteria bacterium RIFCSPLOWO2_01_FULL_35_13</name>
    <dbReference type="NCBI Taxonomy" id="1802055"/>
    <lineage>
        <taxon>Bacteria</taxon>
        <taxon>Candidatus Roizmaniibacteriota</taxon>
    </lineage>
</organism>
<dbReference type="InterPro" id="IPR048846">
    <property type="entry name" value="PaaX-like_central"/>
</dbReference>
<evidence type="ECO:0000256" key="4">
    <source>
        <dbReference type="ARBA" id="ARBA00022801"/>
    </source>
</evidence>
<keyword evidence="3 8" id="KW-0255">Endonuclease</keyword>